<keyword evidence="1 2" id="KW-0732">Signal</keyword>
<gene>
    <name evidence="4" type="ORF">FK220_004895</name>
</gene>
<dbReference type="AlphaFoldDB" id="A0A967AQT3"/>
<dbReference type="InterPro" id="IPR026444">
    <property type="entry name" value="Secre_tail"/>
</dbReference>
<organism evidence="4 5">
    <name type="scientific">Pelagihabitans pacificus</name>
    <dbReference type="NCBI Taxonomy" id="2696054"/>
    <lineage>
        <taxon>Bacteria</taxon>
        <taxon>Pseudomonadati</taxon>
        <taxon>Bacteroidota</taxon>
        <taxon>Flavobacteriia</taxon>
        <taxon>Flavobacteriales</taxon>
        <taxon>Flavobacteriaceae</taxon>
        <taxon>Pelagihabitans</taxon>
    </lineage>
</organism>
<keyword evidence="5" id="KW-1185">Reference proteome</keyword>
<feature type="domain" description="Secretion system C-terminal sorting" evidence="3">
    <location>
        <begin position="37"/>
        <end position="106"/>
    </location>
</feature>
<evidence type="ECO:0000259" key="3">
    <source>
        <dbReference type="Pfam" id="PF18962"/>
    </source>
</evidence>
<evidence type="ECO:0000313" key="5">
    <source>
        <dbReference type="Proteomes" id="UP000707206"/>
    </source>
</evidence>
<protein>
    <submittedName>
        <fullName evidence="4">T9SS type A sorting domain-containing protein</fullName>
    </submittedName>
</protein>
<dbReference type="EMBL" id="VIKU02000001">
    <property type="protein sequence ID" value="NHF58664.1"/>
    <property type="molecule type" value="Genomic_DNA"/>
</dbReference>
<dbReference type="NCBIfam" id="TIGR04183">
    <property type="entry name" value="Por_Secre_tail"/>
    <property type="match status" value="1"/>
</dbReference>
<reference evidence="4" key="2">
    <citation type="submission" date="2020-03" db="EMBL/GenBank/DDBJ databases">
        <title>Flavobacteriaceae bacterium strain TP-CH-4, a member of the family Flavobacteriaceae isolated from a deep-sea seamount.</title>
        <authorList>
            <person name="Zhang D.-C."/>
        </authorList>
    </citation>
    <scope>NUCLEOTIDE SEQUENCE</scope>
    <source>
        <strain evidence="4">TP-CH-4</strain>
    </source>
</reference>
<reference evidence="4" key="1">
    <citation type="submission" date="2019-07" db="EMBL/GenBank/DDBJ databases">
        <authorList>
            <person name="De-Chao Zhang Q."/>
        </authorList>
    </citation>
    <scope>NUCLEOTIDE SEQUENCE</scope>
    <source>
        <strain evidence="4">TP-CH-4</strain>
    </source>
</reference>
<dbReference type="Proteomes" id="UP000707206">
    <property type="component" value="Unassembled WGS sequence"/>
</dbReference>
<accession>A0A967AQT3</accession>
<name>A0A967AQT3_9FLAO</name>
<evidence type="ECO:0000256" key="1">
    <source>
        <dbReference type="ARBA" id="ARBA00022729"/>
    </source>
</evidence>
<dbReference type="Pfam" id="PF18962">
    <property type="entry name" value="Por_Secre_tail"/>
    <property type="match status" value="1"/>
</dbReference>
<dbReference type="RefSeq" id="WP_152573141.1">
    <property type="nucleotide sequence ID" value="NZ_VIKU02000001.1"/>
</dbReference>
<evidence type="ECO:0000256" key="2">
    <source>
        <dbReference type="SAM" id="SignalP"/>
    </source>
</evidence>
<sequence length="107" mass="12080">MKLFYAALFLVFTLHAFGQDPPSRQDSKNEGVPGFKLYPNPVFDDVVYITTDRNAQKTVAIYDVFGEVVLRDVIKNNILNISDLVPGVYVLQVMEAQKTSTRKLVVK</sequence>
<feature type="signal peptide" evidence="2">
    <location>
        <begin position="1"/>
        <end position="18"/>
    </location>
</feature>
<feature type="chain" id="PRO_5037799883" evidence="2">
    <location>
        <begin position="19"/>
        <end position="107"/>
    </location>
</feature>
<comment type="caution">
    <text evidence="4">The sequence shown here is derived from an EMBL/GenBank/DDBJ whole genome shotgun (WGS) entry which is preliminary data.</text>
</comment>
<proteinExistence type="predicted"/>
<evidence type="ECO:0000313" key="4">
    <source>
        <dbReference type="EMBL" id="NHF58664.1"/>
    </source>
</evidence>